<reference evidence="2" key="1">
    <citation type="journal article" date="2013" name="Stand. Genomic Sci.">
        <title>Complete genome sequence of Coriobacterium glomerans type strain (PW2(T)) from the midgut of Pyrrhocoris apterus L. (red soldier bug).</title>
        <authorList>
            <person name="Stackebrandt E."/>
            <person name="Zeytun A."/>
            <person name="Lapidus A."/>
            <person name="Nolan M."/>
            <person name="Lucas S."/>
            <person name="Hammon N."/>
            <person name="Deshpande S."/>
            <person name="Cheng J.F."/>
            <person name="Tapia R."/>
            <person name="Goodwin L.A."/>
            <person name="Pitluck S."/>
            <person name="Liolios K."/>
            <person name="Pagani I."/>
            <person name="Ivanova N."/>
            <person name="Mavromatis K."/>
            <person name="Mikhailova N."/>
            <person name="Huntemann M."/>
            <person name="Pati A."/>
            <person name="Chen A."/>
            <person name="Palaniappan K."/>
            <person name="Chang Y.J."/>
            <person name="Land M."/>
            <person name="Hauser L."/>
            <person name="Rohde M."/>
            <person name="Pukall R."/>
            <person name="Goker M."/>
            <person name="Detter J.C."/>
            <person name="Woyke T."/>
            <person name="Bristow J."/>
            <person name="Eisen J.A."/>
            <person name="Markowitz V."/>
            <person name="Hugenholtz P."/>
            <person name="Kyrpides N.C."/>
            <person name="Klenk H.P."/>
        </authorList>
    </citation>
    <scope>NUCLEOTIDE SEQUENCE</scope>
    <source>
        <strain evidence="2">ATCC 49209 / DSM 20642 / JCM 10262 / PW2</strain>
    </source>
</reference>
<proteinExistence type="predicted"/>
<dbReference type="Proteomes" id="UP000006851">
    <property type="component" value="Chromosome"/>
</dbReference>
<dbReference type="RefSeq" id="WP_013708318.1">
    <property type="nucleotide sequence ID" value="NC_015389.1"/>
</dbReference>
<gene>
    <name evidence="1" type="ordered locus">Corgl_0457</name>
</gene>
<name>F2N7A0_CORGP</name>
<organism evidence="1 2">
    <name type="scientific">Coriobacterium glomerans (strain ATCC 49209 / DSM 20642 / JCM 10262 / PW2)</name>
    <dbReference type="NCBI Taxonomy" id="700015"/>
    <lineage>
        <taxon>Bacteria</taxon>
        <taxon>Bacillati</taxon>
        <taxon>Actinomycetota</taxon>
        <taxon>Coriobacteriia</taxon>
        <taxon>Coriobacteriales</taxon>
        <taxon>Coriobacteriaceae</taxon>
        <taxon>Coriobacterium</taxon>
    </lineage>
</organism>
<keyword evidence="2" id="KW-1185">Reference proteome</keyword>
<dbReference type="OrthoDB" id="70840at2"/>
<protein>
    <submittedName>
        <fullName evidence="1">Uncharacterized protein</fullName>
    </submittedName>
</protein>
<evidence type="ECO:0000313" key="1">
    <source>
        <dbReference type="EMBL" id="AEB06575.1"/>
    </source>
</evidence>
<sequence>MAGEAIEIPRSEDPISVEGLRLARTEDLPEVRALFREILADLEQRALPVWDEDHLAHVLEKDIFNNPAINFYRRNGFTRVPGVFVRAIDGEFVLTELPYERRL</sequence>
<dbReference type="HOGENOM" id="CLU_2259024_0_0_11"/>
<evidence type="ECO:0000313" key="2">
    <source>
        <dbReference type="Proteomes" id="UP000006851"/>
    </source>
</evidence>
<dbReference type="EMBL" id="CP002628">
    <property type="protein sequence ID" value="AEB06575.1"/>
    <property type="molecule type" value="Genomic_DNA"/>
</dbReference>
<dbReference type="AlphaFoldDB" id="F2N7A0"/>
<accession>F2N7A0</accession>
<dbReference type="KEGG" id="cgo:Corgl_0457"/>